<dbReference type="InterPro" id="IPR049945">
    <property type="entry name" value="AAA_22"/>
</dbReference>
<dbReference type="AlphaFoldDB" id="A0A8J3YR10"/>
<dbReference type="SUPFAM" id="SSF48452">
    <property type="entry name" value="TPR-like"/>
    <property type="match status" value="2"/>
</dbReference>
<comment type="similarity">
    <text evidence="1">Belongs to the AfsR/DnrI/RedD regulatory family.</text>
</comment>
<dbReference type="SMART" id="SM00028">
    <property type="entry name" value="TPR"/>
    <property type="match status" value="4"/>
</dbReference>
<organism evidence="5 6">
    <name type="scientific">Virgisporangium aliadipatigenens</name>
    <dbReference type="NCBI Taxonomy" id="741659"/>
    <lineage>
        <taxon>Bacteria</taxon>
        <taxon>Bacillati</taxon>
        <taxon>Actinomycetota</taxon>
        <taxon>Actinomycetes</taxon>
        <taxon>Micromonosporales</taxon>
        <taxon>Micromonosporaceae</taxon>
        <taxon>Virgisporangium</taxon>
    </lineage>
</organism>
<dbReference type="SMART" id="SM00862">
    <property type="entry name" value="Trans_reg_C"/>
    <property type="match status" value="1"/>
</dbReference>
<protein>
    <submittedName>
        <fullName evidence="5">SARP family transcriptional regulator</fullName>
    </submittedName>
</protein>
<comment type="caution">
    <text evidence="5">The sequence shown here is derived from an EMBL/GenBank/DDBJ whole genome shotgun (WGS) entry which is preliminary data.</text>
</comment>
<accession>A0A8J3YR10</accession>
<keyword evidence="6" id="KW-1185">Reference proteome</keyword>
<dbReference type="InterPro" id="IPR036388">
    <property type="entry name" value="WH-like_DNA-bd_sf"/>
</dbReference>
<dbReference type="EMBL" id="BOPF01000019">
    <property type="protein sequence ID" value="GIJ48203.1"/>
    <property type="molecule type" value="Genomic_DNA"/>
</dbReference>
<evidence type="ECO:0000256" key="2">
    <source>
        <dbReference type="ARBA" id="ARBA00023125"/>
    </source>
</evidence>
<dbReference type="GO" id="GO:0003677">
    <property type="term" value="F:DNA binding"/>
    <property type="evidence" value="ECO:0007669"/>
    <property type="project" value="UniProtKB-KW"/>
</dbReference>
<evidence type="ECO:0000259" key="4">
    <source>
        <dbReference type="SMART" id="SM01043"/>
    </source>
</evidence>
<gene>
    <name evidence="5" type="ORF">Val02_50890</name>
</gene>
<dbReference type="SUPFAM" id="SSF46894">
    <property type="entry name" value="C-terminal effector domain of the bipartite response regulators"/>
    <property type="match status" value="1"/>
</dbReference>
<sequence>MCKYALESFDYAVRLDAGVVPVEFVILGRTALYVDGEQVPLGVAKQRALLAVLLYHLGAPVRIDTLVEHLWSARGTPQALYPLVSRIRGVLAEVGLDNALTRIPGSGAYRLAVEPESVDFHRFGRLVARAREASARRRHDTAVALLGEAVALWRDEPLADLRGARAEALRTRIAEERLGAQKLLAESQLRGGLPERAFALLDPLVREHPVDETIARHWIEALCALDRDDEARAFLATFRRRYRQRMRLEPTVDLPPATVRGRNPAPVPRQLPKSIFDFAGRKELLVELDEADTNLIVLSGMPGVGKTTLAVHWAHLRRGRFPDGQIFVNANAFGAGPPVEPHAALRRFLTALGVPADRVPRDTDERRELFDDLVVDRAVLVVVDNARDSTQVRQLLSNSASCVTLVTSRNRLSGLTIRDGARCLTVPPLPEPECRTLLGSVIGARRASSEPAGVAELARLSGGLPLVLRIIGERVAERDRASVADLAGELNDRLLSVTDEDEEASLQSVLAWSYTALTSAAARMFRLVGLLPGLSIGAEAAAALAAVEVGEAELLLGTLARAHLITRDTGRRYRFHDLLQRYAAERAAAEEPPADRAAALGRLLTWYLLTAANASRVLAPQQSPVPDLPVPGPVVPLRFDSSAAGSEEEALRWCESERATIAVLCRFAASAGFPRHGWQLAGTTFQVFNRGRQDEFLELARVAVSAARLDNHAEGLIGTLLTQGAALFALLEDEAAARSFHEAVALARRVGDADAEAAGLHNIASFHIRTGDFAAAANVYTAGLAVCRRTGNVVGESAALHRLGMACRRLGRHAEAAAHLRQALAVRERVGDLRGQGATHHELALLFLDAGDPGRAREHCERARVIATRIHDDLVRCDASTTAADIARALSGADAAVRSAEAALSLAERLDDPIRLSRALVALAGALAAAGLTGRAGPVRAQAWRSIERLPATDAAPLRTRLTDVGVGPAGEYRGN</sequence>
<dbReference type="Gene3D" id="3.40.50.300">
    <property type="entry name" value="P-loop containing nucleotide triphosphate hydrolases"/>
    <property type="match status" value="1"/>
</dbReference>
<dbReference type="InterPro" id="IPR005158">
    <property type="entry name" value="BTAD"/>
</dbReference>
<dbReference type="SUPFAM" id="SSF52540">
    <property type="entry name" value="P-loop containing nucleoside triphosphate hydrolases"/>
    <property type="match status" value="1"/>
</dbReference>
<dbReference type="GO" id="GO:0043531">
    <property type="term" value="F:ADP binding"/>
    <property type="evidence" value="ECO:0007669"/>
    <property type="project" value="InterPro"/>
</dbReference>
<dbReference type="Pfam" id="PF13424">
    <property type="entry name" value="TPR_12"/>
    <property type="match status" value="1"/>
</dbReference>
<dbReference type="InterPro" id="IPR016032">
    <property type="entry name" value="Sig_transdc_resp-reg_C-effctor"/>
</dbReference>
<evidence type="ECO:0000313" key="6">
    <source>
        <dbReference type="Proteomes" id="UP000619260"/>
    </source>
</evidence>
<name>A0A8J3YR10_9ACTN</name>
<dbReference type="Gene3D" id="1.25.40.10">
    <property type="entry name" value="Tetratricopeptide repeat domain"/>
    <property type="match status" value="2"/>
</dbReference>
<keyword evidence="2" id="KW-0238">DNA-binding</keyword>
<proteinExistence type="inferred from homology"/>
<evidence type="ECO:0000256" key="1">
    <source>
        <dbReference type="ARBA" id="ARBA00005820"/>
    </source>
</evidence>
<feature type="domain" description="Bacterial transcriptional activator" evidence="4">
    <location>
        <begin position="118"/>
        <end position="259"/>
    </location>
</feature>
<dbReference type="PANTHER" id="PTHR47691:SF3">
    <property type="entry name" value="HTH-TYPE TRANSCRIPTIONAL REGULATOR RV0890C-RELATED"/>
    <property type="match status" value="1"/>
</dbReference>
<dbReference type="PRINTS" id="PR00364">
    <property type="entry name" value="DISEASERSIST"/>
</dbReference>
<dbReference type="GO" id="GO:0000160">
    <property type="term" value="P:phosphorelay signal transduction system"/>
    <property type="evidence" value="ECO:0007669"/>
    <property type="project" value="InterPro"/>
</dbReference>
<dbReference type="InterPro" id="IPR001867">
    <property type="entry name" value="OmpR/PhoB-type_DNA-bd"/>
</dbReference>
<feature type="domain" description="OmpR/PhoB-type" evidence="3">
    <location>
        <begin position="36"/>
        <end position="111"/>
    </location>
</feature>
<dbReference type="Pfam" id="PF03704">
    <property type="entry name" value="BTAD"/>
    <property type="match status" value="1"/>
</dbReference>
<dbReference type="Gene3D" id="1.10.10.10">
    <property type="entry name" value="Winged helix-like DNA-binding domain superfamily/Winged helix DNA-binding domain"/>
    <property type="match status" value="1"/>
</dbReference>
<dbReference type="Proteomes" id="UP000619260">
    <property type="component" value="Unassembled WGS sequence"/>
</dbReference>
<dbReference type="Pfam" id="PF13401">
    <property type="entry name" value="AAA_22"/>
    <property type="match status" value="1"/>
</dbReference>
<evidence type="ECO:0000259" key="3">
    <source>
        <dbReference type="SMART" id="SM00862"/>
    </source>
</evidence>
<dbReference type="InterPro" id="IPR019734">
    <property type="entry name" value="TPR_rpt"/>
</dbReference>
<dbReference type="PANTHER" id="PTHR47691">
    <property type="entry name" value="REGULATOR-RELATED"/>
    <property type="match status" value="1"/>
</dbReference>
<evidence type="ECO:0000313" key="5">
    <source>
        <dbReference type="EMBL" id="GIJ48203.1"/>
    </source>
</evidence>
<dbReference type="InterPro" id="IPR011990">
    <property type="entry name" value="TPR-like_helical_dom_sf"/>
</dbReference>
<dbReference type="SMART" id="SM01043">
    <property type="entry name" value="BTAD"/>
    <property type="match status" value="1"/>
</dbReference>
<dbReference type="GO" id="GO:0006355">
    <property type="term" value="P:regulation of DNA-templated transcription"/>
    <property type="evidence" value="ECO:0007669"/>
    <property type="project" value="InterPro"/>
</dbReference>
<dbReference type="InterPro" id="IPR027417">
    <property type="entry name" value="P-loop_NTPase"/>
</dbReference>
<reference evidence="5" key="1">
    <citation type="submission" date="2021-01" db="EMBL/GenBank/DDBJ databases">
        <title>Whole genome shotgun sequence of Virgisporangium aliadipatigenens NBRC 105644.</title>
        <authorList>
            <person name="Komaki H."/>
            <person name="Tamura T."/>
        </authorList>
    </citation>
    <scope>NUCLEOTIDE SEQUENCE</scope>
    <source>
        <strain evidence="5">NBRC 105644</strain>
    </source>
</reference>